<evidence type="ECO:0000256" key="3">
    <source>
        <dbReference type="ARBA" id="ARBA00022692"/>
    </source>
</evidence>
<keyword evidence="3 7" id="KW-0812">Transmembrane</keyword>
<dbReference type="AlphaFoldDB" id="A0A4R1YMI4"/>
<dbReference type="SUPFAM" id="SSF144091">
    <property type="entry name" value="Rhomboid-like"/>
    <property type="match status" value="1"/>
</dbReference>
<evidence type="ECO:0000313" key="10">
    <source>
        <dbReference type="Proteomes" id="UP000295277"/>
    </source>
</evidence>
<dbReference type="RefSeq" id="WP_132696222.1">
    <property type="nucleotide sequence ID" value="NZ_SLVM01000024.1"/>
</dbReference>
<dbReference type="OrthoDB" id="9797190at2"/>
<dbReference type="Proteomes" id="UP000295277">
    <property type="component" value="Unassembled WGS sequence"/>
</dbReference>
<reference evidence="9 10" key="1">
    <citation type="submission" date="2019-03" db="EMBL/GenBank/DDBJ databases">
        <title>Genomic Encyclopedia of Type Strains, Phase IV (KMG-IV): sequencing the most valuable type-strain genomes for metagenomic binning, comparative biology and taxonomic classification.</title>
        <authorList>
            <person name="Goeker M."/>
        </authorList>
    </citation>
    <scope>NUCLEOTIDE SEQUENCE [LARGE SCALE GENOMIC DNA]</scope>
    <source>
        <strain evidence="9 10">DSM 21153</strain>
    </source>
</reference>
<dbReference type="InterPro" id="IPR050925">
    <property type="entry name" value="Rhomboid_protease_S54"/>
</dbReference>
<dbReference type="EMBL" id="SLVM01000024">
    <property type="protein sequence ID" value="TCM78985.1"/>
    <property type="molecule type" value="Genomic_DNA"/>
</dbReference>
<feature type="domain" description="Peptidase S54 rhomboid" evidence="8">
    <location>
        <begin position="67"/>
        <end position="202"/>
    </location>
</feature>
<feature type="transmembrane region" description="Helical" evidence="7">
    <location>
        <begin position="161"/>
        <end position="179"/>
    </location>
</feature>
<organism evidence="9 10">
    <name type="scientific">Rhodovulum steppense</name>
    <dbReference type="NCBI Taxonomy" id="540251"/>
    <lineage>
        <taxon>Bacteria</taxon>
        <taxon>Pseudomonadati</taxon>
        <taxon>Pseudomonadota</taxon>
        <taxon>Alphaproteobacteria</taxon>
        <taxon>Rhodobacterales</taxon>
        <taxon>Paracoccaceae</taxon>
        <taxon>Rhodovulum</taxon>
    </lineage>
</organism>
<accession>A0A4R1YMI4</accession>
<sequence length="213" mass="23117">MAVLSRGSLLLFGLILACSGIELALWLADKGLIEPPRLRQIAYDYGGFWPGLLKGWKPNYPAQPYAMFLTYGFLHGGLAHLVVNMITLWSLGRAVLDRVGASGFVLLYTGSILGGAAGFALLASGLRPMVGASGALFGLVGGILAWAYVDRFTHRERLWPVARVVLLLVGLNVVLWWAMHGQLAWETHLGGFVVGWVLALLIDPRPVEREPAD</sequence>
<keyword evidence="5 7" id="KW-1133">Transmembrane helix</keyword>
<gene>
    <name evidence="9" type="ORF">EV216_12432</name>
</gene>
<dbReference type="PROSITE" id="PS51257">
    <property type="entry name" value="PROKAR_LIPOPROTEIN"/>
    <property type="match status" value="1"/>
</dbReference>
<dbReference type="PANTHER" id="PTHR43731:SF14">
    <property type="entry name" value="PRESENILIN-ASSOCIATED RHOMBOID-LIKE PROTEIN, MITOCHONDRIAL"/>
    <property type="match status" value="1"/>
</dbReference>
<keyword evidence="10" id="KW-1185">Reference proteome</keyword>
<comment type="similarity">
    <text evidence="2">Belongs to the peptidase S54 family.</text>
</comment>
<dbReference type="PANTHER" id="PTHR43731">
    <property type="entry name" value="RHOMBOID PROTEASE"/>
    <property type="match status" value="1"/>
</dbReference>
<feature type="transmembrane region" description="Helical" evidence="7">
    <location>
        <begin position="103"/>
        <end position="123"/>
    </location>
</feature>
<comment type="subcellular location">
    <subcellularLocation>
        <location evidence="1">Membrane</location>
        <topology evidence="1">Multi-pass membrane protein</topology>
    </subcellularLocation>
</comment>
<evidence type="ECO:0000256" key="6">
    <source>
        <dbReference type="ARBA" id="ARBA00023136"/>
    </source>
</evidence>
<dbReference type="Pfam" id="PF01694">
    <property type="entry name" value="Rhomboid"/>
    <property type="match status" value="1"/>
</dbReference>
<evidence type="ECO:0000256" key="5">
    <source>
        <dbReference type="ARBA" id="ARBA00022989"/>
    </source>
</evidence>
<evidence type="ECO:0000256" key="2">
    <source>
        <dbReference type="ARBA" id="ARBA00009045"/>
    </source>
</evidence>
<dbReference type="InterPro" id="IPR035952">
    <property type="entry name" value="Rhomboid-like_sf"/>
</dbReference>
<evidence type="ECO:0000259" key="8">
    <source>
        <dbReference type="Pfam" id="PF01694"/>
    </source>
</evidence>
<name>A0A4R1YMI4_9RHOB</name>
<protein>
    <submittedName>
        <fullName evidence="9">Rhomboid family protein</fullName>
    </submittedName>
</protein>
<dbReference type="GO" id="GO:0016020">
    <property type="term" value="C:membrane"/>
    <property type="evidence" value="ECO:0007669"/>
    <property type="project" value="UniProtKB-SubCell"/>
</dbReference>
<evidence type="ECO:0000256" key="4">
    <source>
        <dbReference type="ARBA" id="ARBA00022801"/>
    </source>
</evidence>
<feature type="transmembrane region" description="Helical" evidence="7">
    <location>
        <begin position="65"/>
        <end position="91"/>
    </location>
</feature>
<feature type="transmembrane region" description="Helical" evidence="7">
    <location>
        <begin position="129"/>
        <end position="149"/>
    </location>
</feature>
<evidence type="ECO:0000313" key="9">
    <source>
        <dbReference type="EMBL" id="TCM78985.1"/>
    </source>
</evidence>
<comment type="caution">
    <text evidence="9">The sequence shown here is derived from an EMBL/GenBank/DDBJ whole genome shotgun (WGS) entry which is preliminary data.</text>
</comment>
<evidence type="ECO:0000256" key="7">
    <source>
        <dbReference type="SAM" id="Phobius"/>
    </source>
</evidence>
<dbReference type="Gene3D" id="1.20.1540.10">
    <property type="entry name" value="Rhomboid-like"/>
    <property type="match status" value="1"/>
</dbReference>
<feature type="transmembrane region" description="Helical" evidence="7">
    <location>
        <begin position="185"/>
        <end position="202"/>
    </location>
</feature>
<evidence type="ECO:0000256" key="1">
    <source>
        <dbReference type="ARBA" id="ARBA00004141"/>
    </source>
</evidence>
<proteinExistence type="inferred from homology"/>
<keyword evidence="6 7" id="KW-0472">Membrane</keyword>
<keyword evidence="4" id="KW-0378">Hydrolase</keyword>
<dbReference type="InterPro" id="IPR022764">
    <property type="entry name" value="Peptidase_S54_rhomboid_dom"/>
</dbReference>
<dbReference type="GO" id="GO:0004252">
    <property type="term" value="F:serine-type endopeptidase activity"/>
    <property type="evidence" value="ECO:0007669"/>
    <property type="project" value="InterPro"/>
</dbReference>